<dbReference type="InterPro" id="IPR011430">
    <property type="entry name" value="UTP20_N"/>
</dbReference>
<feature type="coiled-coil region" evidence="1">
    <location>
        <begin position="1288"/>
        <end position="1315"/>
    </location>
</feature>
<evidence type="ECO:0000313" key="6">
    <source>
        <dbReference type="EMBL" id="KAJ1645674.1"/>
    </source>
</evidence>
<organism evidence="6 7">
    <name type="scientific">Coemansia asiatica</name>
    <dbReference type="NCBI Taxonomy" id="1052880"/>
    <lineage>
        <taxon>Eukaryota</taxon>
        <taxon>Fungi</taxon>
        <taxon>Fungi incertae sedis</taxon>
        <taxon>Zoopagomycota</taxon>
        <taxon>Kickxellomycotina</taxon>
        <taxon>Kickxellomycetes</taxon>
        <taxon>Kickxellales</taxon>
        <taxon>Kickxellaceae</taxon>
        <taxon>Coemansia</taxon>
    </lineage>
</organism>
<protein>
    <submittedName>
        <fullName evidence="6">U3 snoRNP protein</fullName>
    </submittedName>
</protein>
<evidence type="ECO:0000313" key="7">
    <source>
        <dbReference type="Proteomes" id="UP001145021"/>
    </source>
</evidence>
<dbReference type="SUPFAM" id="SSF48371">
    <property type="entry name" value="ARM repeat"/>
    <property type="match status" value="2"/>
</dbReference>
<feature type="compositionally biased region" description="Basic and acidic residues" evidence="2">
    <location>
        <begin position="2064"/>
        <end position="2074"/>
    </location>
</feature>
<feature type="region of interest" description="Disordered" evidence="2">
    <location>
        <begin position="2059"/>
        <end position="2094"/>
    </location>
</feature>
<dbReference type="InterPro" id="IPR057525">
    <property type="entry name" value="UTP20_C"/>
</dbReference>
<name>A0A9W8CJE0_9FUNG</name>
<feature type="region of interest" description="Disordered" evidence="2">
    <location>
        <begin position="1315"/>
        <end position="1367"/>
    </location>
</feature>
<dbReference type="Gene3D" id="1.25.10.10">
    <property type="entry name" value="Leucine-rich Repeat Variant"/>
    <property type="match status" value="2"/>
</dbReference>
<accession>A0A9W8CJE0</accession>
<evidence type="ECO:0000256" key="2">
    <source>
        <dbReference type="SAM" id="MobiDB-lite"/>
    </source>
</evidence>
<dbReference type="PANTHER" id="PTHR17695">
    <property type="entry name" value="SMALL SUBUNIT PROCESSOME COMPONENT 20 HOMOLOG"/>
    <property type="match status" value="1"/>
</dbReference>
<gene>
    <name evidence="6" type="primary">UTP20</name>
    <name evidence="6" type="ORF">LPJ64_002758</name>
</gene>
<feature type="compositionally biased region" description="Polar residues" evidence="2">
    <location>
        <begin position="1354"/>
        <end position="1363"/>
    </location>
</feature>
<feature type="region of interest" description="Disordered" evidence="2">
    <location>
        <begin position="1875"/>
        <end position="1930"/>
    </location>
</feature>
<feature type="compositionally biased region" description="Acidic residues" evidence="2">
    <location>
        <begin position="1893"/>
        <end position="1908"/>
    </location>
</feature>
<dbReference type="InterPro" id="IPR016024">
    <property type="entry name" value="ARM-type_fold"/>
</dbReference>
<feature type="compositionally biased region" description="Acidic residues" evidence="2">
    <location>
        <begin position="2076"/>
        <end position="2094"/>
    </location>
</feature>
<dbReference type="Pfam" id="PF07539">
    <property type="entry name" value="UTP20_N"/>
    <property type="match status" value="1"/>
</dbReference>
<feature type="domain" description="U3 small nucleolar RNA-associated protein 20 C-terminal" evidence="5">
    <location>
        <begin position="2888"/>
        <end position="3204"/>
    </location>
</feature>
<evidence type="ECO:0000259" key="4">
    <source>
        <dbReference type="Pfam" id="PF20416"/>
    </source>
</evidence>
<comment type="caution">
    <text evidence="6">The sequence shown here is derived from an EMBL/GenBank/DDBJ whole genome shotgun (WGS) entry which is preliminary data.</text>
</comment>
<dbReference type="EMBL" id="JANBOH010000094">
    <property type="protein sequence ID" value="KAJ1645674.1"/>
    <property type="molecule type" value="Genomic_DNA"/>
</dbReference>
<dbReference type="Proteomes" id="UP001145021">
    <property type="component" value="Unassembled WGS sequence"/>
</dbReference>
<dbReference type="PANTHER" id="PTHR17695:SF11">
    <property type="entry name" value="SMALL SUBUNIT PROCESSOME COMPONENT 20 HOMOLOG"/>
    <property type="match status" value="1"/>
</dbReference>
<reference evidence="6" key="1">
    <citation type="submission" date="2022-07" db="EMBL/GenBank/DDBJ databases">
        <title>Phylogenomic reconstructions and comparative analyses of Kickxellomycotina fungi.</title>
        <authorList>
            <person name="Reynolds N.K."/>
            <person name="Stajich J.E."/>
            <person name="Barry K."/>
            <person name="Grigoriev I.V."/>
            <person name="Crous P."/>
            <person name="Smith M.E."/>
        </authorList>
    </citation>
    <scope>NUCLEOTIDE SEQUENCE</scope>
    <source>
        <strain evidence="6">NBRC 105413</strain>
    </source>
</reference>
<keyword evidence="7" id="KW-1185">Reference proteome</keyword>
<proteinExistence type="predicted"/>
<evidence type="ECO:0000259" key="5">
    <source>
        <dbReference type="Pfam" id="PF23099"/>
    </source>
</evidence>
<dbReference type="GO" id="GO:0032040">
    <property type="term" value="C:small-subunit processome"/>
    <property type="evidence" value="ECO:0007669"/>
    <property type="project" value="TreeGrafter"/>
</dbReference>
<dbReference type="GO" id="GO:0030686">
    <property type="term" value="C:90S preribosome"/>
    <property type="evidence" value="ECO:0007669"/>
    <property type="project" value="TreeGrafter"/>
</dbReference>
<keyword evidence="1" id="KW-0175">Coiled coil</keyword>
<sequence length="3226" mass="363363">MKDTTGIASQLNTSGGANTYRFKSFKQRADEIEINVARRLVRDFEEPEDNESYFAECVSKQGELNCTGEYTEFYNRIKNYHQSLAQVLYHKDEIISVIESYLSLDHELVLESMLDLVTTLARDLQDEIMPYFERLVTKIAPLVKADIAEVVEAACNALAYLFKYLAKYLVSDLRPTFDLLTPLLGVEKQKANVRRFAAESLAFLIRKLRGDPLQQLVHHIVVSLSDCSLSRLDSYRDGLSLLFFECMRGVDGQLHSRASGTLTALLHELFKDNLDDNLRLEDNTLYMLVASTLKLCLHCIKREQAMELWTVLFNEFDKQQQKINKDGCSDQSIQPLVSLTGLLALATLMRKGSRVIDYAPLLQRCRKTFEISKANELADNIAETFAHERIKWLTALLMQCNVAEMVSIGRVLLDMAVAQESLHRVLSMALTLARLQWQQWQQIMLPYVVQLTIAKWLSDRTLLLLFWAELLQKNLFQPQGSISSVITSSGQIIFAGKNVSGKASAPSVIATDLLNWLNEPVQWQQLIENRLRLPSSENVEFNGFDSKSSLDSSDITLELAIRSAILSMIAQVSVESTFLLESLGTFSSQLCNTVADLTQQLNSKNSFLNTSQQDTDITVQQSADSEQLWSDSATSALGIIDTAADDRLYWGKYYQILPLVSLLGRALEMQATRALQVEPKLATQSLLGSWHVVMEKVVPAHASNVALVSGLRQIGESLKYIASAKKQAVDVFTLAQLYRIFPYFERNLASFQASLRLKTLQLLAIFEQPQMTVVESKEEMTANKHRRGPPPVCEMVTIAVELESVKVSFDTHKERMNHLRRMAVFAANGNVPAVYQNVFPYIAVAQLSVNFRTVWSDASAQLAQLASANAELFWKAVWNMLSNFNDERRLVEPGLTPSAKKQIKAQQEQWEEQCAVTAQPKVDGHALECPNVVRFDRVYDYDLQLFGRSSERTTVAGLQYLMISADGQDLERIDYTNVQRLLLKLIADCGATIAEKHSRPVVRSFLAFVRFDLDWTAALYRKGLMKDDVDLNGVRASEFCGLLTDRGRKQTQSLLELWLGVFAKMRSPRSLYKWSTLYDLFTRMLSRGDNAVQRRALDCLLIWRESEIMPYADNLRNLLDEKRFRDELGSFDLATTGESINVVHREKLLPMVFRILHGQTLVRNGKAARKDGMKIRRAAVLSAMSAVSPDELRLFVSIGLESFRAVLESATPEELVHGGSNAQPLSLEYKASDMDFDEDEDDQAIAGSDNKLPIDKVSSKAQISFFNLLSEMVRQLGFKTMPVLHESLVILLSSIESAQRQIDVANKEIQRLITAADRESSDEADQDDTGQDEDDLDVDDDEDVDEDDEGKLLVSSSTDNNRGQLEHRKSVARSVRHLALKCLTQLFTLQPPDFSFEPYLPSIYQIVINPRLEFLSTENTQSGSVLLRLLKSWTLTPRYFSYLTEYNPMTLKMLLDILIAPKVQPEVVTLVLDVLQTLLDFSPETAVEQRLLSESEAVRVAELTRGTIQKHVSQILSHMRTCFSNSLFAAAAAAASSKSTQGAGAQAASVSSRGGNSLALRQIHILSRVSEFATQQTADAKALLDLLLPILRRPNSVVPERTKGDVLEIMRRFVPLVLESADCELTSEQRLRVFASYLDSVSSCFGRIRLESARTTLSDILSILARIDKAQRIDDQMHDSASTPLENAAAIIQGINSVSQATLGGPDFEQRLEAFARLNERLWNDTQSLNALAWVPLLHNLTFFAQELDEVSIRSNAAFGLVRFISLASIANSERPENAETRALNRSMTTIVLPAIRFAFTSKHEDIRTEFIEILRRAVHECGNYFDQLRDLMVLDSSDEEANFFYNIVHIQLHRRLRALRRFRNLVVEKPISDRAASQPMDVDEASGKISDNDSDGNGDNDSDEDIEVGSGSKQDLKNEKPANSASKSGRSVLAPLSLDSGNENISPISQANIRGLFMPLFEHWALADEAASVNPQLTQDAIQTIGSLSAVMSWSQYSSALRKYLGMTKKVPEMEKRLSRLVLSVLDSFHFDLRQVKVDDRGRLVHIIDAEEKHIRKASSSEIKSKKEQRQDVVDTNEVEGQDDVDIDDGNDESEMQDIDLTVASAKDRRAERIHETVVTFLLPELKKKISNTNEDNMALRAPLAMALVRILTALPKQTMNIQLPGILTNICNMLRAKAQSARNATRDTLIRIIKFLGPAYFGFVVKELNSSLSRGPQRHILSYTIYTLLKELSRIVSVGQIDYTMEQLVEILIEDVFGQVAHEKEAEEWTTKTKEARVHHGPDCFEIIASICSFENVRMLLAPLRDILRETDTPKRTKSVDQVLHRISIGLNRNRSYSTEAVLKFCYSIINQYLSMSSKSSKDTEKIKAEAELKRLRMRRPGDEEVTVYMKRADVLVKRDYLQANAHRFVEFGLGVIYYGLKGNRFDVKSPEVLGMLDPFVDLAGDALFSRFNSIIILGCKVWSILVRLPLPSVLPGIPVVINRLFSIFRKSATSNLDMIQSCFKLLAAILRSNHAEELMADYETSKKSAKTAAAATDKATSGKQKRSKSLLDETQLRDLIDFIRPDIEEPERQGTAFNLIRAVLSRRMLVDSLYTLMDTIRELMITAQADNMRELCRLTWFQFLMDYPLGKRRLDNAMTFIVQNATGYVFESGRTSSLEIMGVIVNRFADEILLPNAAEPFFLGLVLIIAKDDSSRCREMAVHLLPQLIARFDQERLRRVWVLLDQWSSGTISSAVPVENTVSNSEKAVREAQMRQMKMRELGRAALQCYGIIAEPLGERFSSRIPAFLKAVDTALSVSLRTWKQAEAKLNAASSTRVDLEQLAADLRSGVDPQQEALAYWETAYMALNTFGRFTKAIPARSVGDQGQSRIWLLAMRHMTHPHAWVRLAASRLFGAYVANAEPSWMLEAESASSSDKVLNDDNVDEWDVPAYSGKPKYVLMSVQRLRDLAHAMLIQLSGRGLTPELGNQIVKNLFFISKCFFTAVPIDDTVKDDVVSVNDEAEGSIDDGSSDDDSDDGNTTSNDDDNEDDVDDAADLDKLSTERSLLWLINRVGRLARTELIRGRGSTEKRNYCFRWFAAVVTLIPPQILVRPSYIMPIISTLHRTTEDSQVAQTQSLVVVKTPEQQLAELKDLASEVLKLVEKRIGVTAYTALLNKIQRHVDTVRQGRRERRKQLAIADPELHAKKKMRKHENSRRRKIEKIQVRNSKSQRTNIIVRRAPKV</sequence>
<feature type="domain" description="U3 small nucleolar RNA-associated protein 20 N-terminal" evidence="3">
    <location>
        <begin position="1051"/>
        <end position="1803"/>
    </location>
</feature>
<evidence type="ECO:0000259" key="3">
    <source>
        <dbReference type="Pfam" id="PF07539"/>
    </source>
</evidence>
<dbReference type="InterPro" id="IPR052575">
    <property type="entry name" value="SSU_processome_comp_20"/>
</dbReference>
<feature type="compositionally biased region" description="Acidic residues" evidence="2">
    <location>
        <begin position="1322"/>
        <end position="1349"/>
    </location>
</feature>
<dbReference type="Pfam" id="PF20416">
    <property type="entry name" value="UTP20"/>
    <property type="match status" value="1"/>
</dbReference>
<feature type="region of interest" description="Disordered" evidence="2">
    <location>
        <begin position="3005"/>
        <end position="3036"/>
    </location>
</feature>
<dbReference type="Pfam" id="PF23099">
    <property type="entry name" value="UTP20_C"/>
    <property type="match status" value="1"/>
</dbReference>
<dbReference type="InterPro" id="IPR046523">
    <property type="entry name" value="UTP20_dom"/>
</dbReference>
<evidence type="ECO:0000256" key="1">
    <source>
        <dbReference type="SAM" id="Coils"/>
    </source>
</evidence>
<feature type="domain" description="U3 small nucleolar RNA-associated protein 20" evidence="4">
    <location>
        <begin position="2135"/>
        <end position="2352"/>
    </location>
</feature>
<dbReference type="InterPro" id="IPR011989">
    <property type="entry name" value="ARM-like"/>
</dbReference>